<dbReference type="EMBL" id="JABSTV010001246">
    <property type="protein sequence ID" value="KAH7975757.1"/>
    <property type="molecule type" value="Genomic_DNA"/>
</dbReference>
<dbReference type="Pfam" id="PF03061">
    <property type="entry name" value="4HBT"/>
    <property type="match status" value="1"/>
</dbReference>
<proteinExistence type="inferred from homology"/>
<dbReference type="VEuPathDB" id="VectorBase:RSAN_055467"/>
<evidence type="ECO:0000313" key="4">
    <source>
        <dbReference type="EMBL" id="KAH7975757.1"/>
    </source>
</evidence>
<comment type="similarity">
    <text evidence="1">Belongs to the thioesterase PaaI family.</text>
</comment>
<dbReference type="AlphaFoldDB" id="A0A9D4QDF9"/>
<dbReference type="OrthoDB" id="46529at2759"/>
<comment type="caution">
    <text evidence="4">The sequence shown here is derived from an EMBL/GenBank/DDBJ whole genome shotgun (WGS) entry which is preliminary data.</text>
</comment>
<gene>
    <name evidence="4" type="ORF">HPB52_004928</name>
</gene>
<reference evidence="4" key="2">
    <citation type="submission" date="2021-09" db="EMBL/GenBank/DDBJ databases">
        <authorList>
            <person name="Jia N."/>
            <person name="Wang J."/>
            <person name="Shi W."/>
            <person name="Du L."/>
            <person name="Sun Y."/>
            <person name="Zhan W."/>
            <person name="Jiang J."/>
            <person name="Wang Q."/>
            <person name="Zhang B."/>
            <person name="Ji P."/>
            <person name="Sakyi L.B."/>
            <person name="Cui X."/>
            <person name="Yuan T."/>
            <person name="Jiang B."/>
            <person name="Yang W."/>
            <person name="Lam T.T.-Y."/>
            <person name="Chang Q."/>
            <person name="Ding S."/>
            <person name="Wang X."/>
            <person name="Zhu J."/>
            <person name="Ruan X."/>
            <person name="Zhao L."/>
            <person name="Wei J."/>
            <person name="Que T."/>
            <person name="Du C."/>
            <person name="Cheng J."/>
            <person name="Dai P."/>
            <person name="Han X."/>
            <person name="Huang E."/>
            <person name="Gao Y."/>
            <person name="Liu J."/>
            <person name="Shao H."/>
            <person name="Ye R."/>
            <person name="Li L."/>
            <person name="Wei W."/>
            <person name="Wang X."/>
            <person name="Wang C."/>
            <person name="Huo Q."/>
            <person name="Li W."/>
            <person name="Guo W."/>
            <person name="Chen H."/>
            <person name="Chen S."/>
            <person name="Zhou L."/>
            <person name="Zhou L."/>
            <person name="Ni X."/>
            <person name="Tian J."/>
            <person name="Zhou Y."/>
            <person name="Sheng Y."/>
            <person name="Liu T."/>
            <person name="Pan Y."/>
            <person name="Xia L."/>
            <person name="Li J."/>
            <person name="Zhao F."/>
            <person name="Cao W."/>
        </authorList>
    </citation>
    <scope>NUCLEOTIDE SEQUENCE</scope>
    <source>
        <strain evidence="4">Rsan-2018</strain>
        <tissue evidence="4">Larvae</tissue>
    </source>
</reference>
<dbReference type="CDD" id="cd03443">
    <property type="entry name" value="PaaI_thioesterase"/>
    <property type="match status" value="1"/>
</dbReference>
<dbReference type="InterPro" id="IPR039298">
    <property type="entry name" value="ACOT13"/>
</dbReference>
<accession>A0A9D4QDF9</accession>
<dbReference type="InterPro" id="IPR003736">
    <property type="entry name" value="PAAI_dom"/>
</dbReference>
<dbReference type="Proteomes" id="UP000821837">
    <property type="component" value="Chromosome 10"/>
</dbReference>
<dbReference type="PANTHER" id="PTHR21660">
    <property type="entry name" value="THIOESTERASE SUPERFAMILY MEMBER-RELATED"/>
    <property type="match status" value="1"/>
</dbReference>
<evidence type="ECO:0000256" key="1">
    <source>
        <dbReference type="ARBA" id="ARBA00008324"/>
    </source>
</evidence>
<protein>
    <recommendedName>
        <fullName evidence="3">Thioesterase domain-containing protein</fullName>
    </recommendedName>
</protein>
<evidence type="ECO:0000259" key="3">
    <source>
        <dbReference type="Pfam" id="PF03061"/>
    </source>
</evidence>
<sequence length="146" mass="16718">MQRAGRFIAEVLRKLKYTEGFVDKVKPVASARDGEVQYELQLEKHHCDLHGNLHAGMAFALVDLYTWTTACTRYDQDAPFVSLNLTARFLSPPRLGDVVLMDSRIVHAGRRVVYVEMDILDRATRRLLVQGSHMMFIVSRPAFRAR</sequence>
<reference evidence="4" key="1">
    <citation type="journal article" date="2020" name="Cell">
        <title>Large-Scale Comparative Analyses of Tick Genomes Elucidate Their Genetic Diversity and Vector Capacities.</title>
        <authorList>
            <consortium name="Tick Genome and Microbiome Consortium (TIGMIC)"/>
            <person name="Jia N."/>
            <person name="Wang J."/>
            <person name="Shi W."/>
            <person name="Du L."/>
            <person name="Sun Y."/>
            <person name="Zhan W."/>
            <person name="Jiang J.F."/>
            <person name="Wang Q."/>
            <person name="Zhang B."/>
            <person name="Ji P."/>
            <person name="Bell-Sakyi L."/>
            <person name="Cui X.M."/>
            <person name="Yuan T.T."/>
            <person name="Jiang B.G."/>
            <person name="Yang W.F."/>
            <person name="Lam T.T."/>
            <person name="Chang Q.C."/>
            <person name="Ding S.J."/>
            <person name="Wang X.J."/>
            <person name="Zhu J.G."/>
            <person name="Ruan X.D."/>
            <person name="Zhao L."/>
            <person name="Wei J.T."/>
            <person name="Ye R.Z."/>
            <person name="Que T.C."/>
            <person name="Du C.H."/>
            <person name="Zhou Y.H."/>
            <person name="Cheng J.X."/>
            <person name="Dai P.F."/>
            <person name="Guo W.B."/>
            <person name="Han X.H."/>
            <person name="Huang E.J."/>
            <person name="Li L.F."/>
            <person name="Wei W."/>
            <person name="Gao Y.C."/>
            <person name="Liu J.Z."/>
            <person name="Shao H.Z."/>
            <person name="Wang X."/>
            <person name="Wang C.C."/>
            <person name="Yang T.C."/>
            <person name="Huo Q.B."/>
            <person name="Li W."/>
            <person name="Chen H.Y."/>
            <person name="Chen S.E."/>
            <person name="Zhou L.G."/>
            <person name="Ni X.B."/>
            <person name="Tian J.H."/>
            <person name="Sheng Y."/>
            <person name="Liu T."/>
            <person name="Pan Y.S."/>
            <person name="Xia L.Y."/>
            <person name="Li J."/>
            <person name="Zhao F."/>
            <person name="Cao W.C."/>
        </authorList>
    </citation>
    <scope>NUCLEOTIDE SEQUENCE</scope>
    <source>
        <strain evidence="4">Rsan-2018</strain>
    </source>
</reference>
<dbReference type="SUPFAM" id="SSF54637">
    <property type="entry name" value="Thioesterase/thiol ester dehydrase-isomerase"/>
    <property type="match status" value="1"/>
</dbReference>
<dbReference type="Gene3D" id="3.10.129.10">
    <property type="entry name" value="Hotdog Thioesterase"/>
    <property type="match status" value="1"/>
</dbReference>
<evidence type="ECO:0000313" key="5">
    <source>
        <dbReference type="Proteomes" id="UP000821837"/>
    </source>
</evidence>
<dbReference type="GO" id="GO:0047617">
    <property type="term" value="F:fatty acyl-CoA hydrolase activity"/>
    <property type="evidence" value="ECO:0007669"/>
    <property type="project" value="InterPro"/>
</dbReference>
<evidence type="ECO:0000256" key="2">
    <source>
        <dbReference type="ARBA" id="ARBA00022801"/>
    </source>
</evidence>
<dbReference type="PANTHER" id="PTHR21660:SF1">
    <property type="entry name" value="ACYL-COENZYME A THIOESTERASE 13"/>
    <property type="match status" value="1"/>
</dbReference>
<organism evidence="4 5">
    <name type="scientific">Rhipicephalus sanguineus</name>
    <name type="common">Brown dog tick</name>
    <name type="synonym">Ixodes sanguineus</name>
    <dbReference type="NCBI Taxonomy" id="34632"/>
    <lineage>
        <taxon>Eukaryota</taxon>
        <taxon>Metazoa</taxon>
        <taxon>Ecdysozoa</taxon>
        <taxon>Arthropoda</taxon>
        <taxon>Chelicerata</taxon>
        <taxon>Arachnida</taxon>
        <taxon>Acari</taxon>
        <taxon>Parasitiformes</taxon>
        <taxon>Ixodida</taxon>
        <taxon>Ixodoidea</taxon>
        <taxon>Ixodidae</taxon>
        <taxon>Rhipicephalinae</taxon>
        <taxon>Rhipicephalus</taxon>
        <taxon>Rhipicephalus</taxon>
    </lineage>
</organism>
<keyword evidence="2" id="KW-0378">Hydrolase</keyword>
<dbReference type="InterPro" id="IPR006683">
    <property type="entry name" value="Thioestr_dom"/>
</dbReference>
<name>A0A9D4QDF9_RHISA</name>
<feature type="domain" description="Thioesterase" evidence="3">
    <location>
        <begin position="50"/>
        <end position="122"/>
    </location>
</feature>
<keyword evidence="5" id="KW-1185">Reference proteome</keyword>
<dbReference type="NCBIfam" id="TIGR00369">
    <property type="entry name" value="unchar_dom_1"/>
    <property type="match status" value="1"/>
</dbReference>
<dbReference type="InterPro" id="IPR029069">
    <property type="entry name" value="HotDog_dom_sf"/>
</dbReference>